<dbReference type="eggNOG" id="ENOG502S09T">
    <property type="taxonomic scope" value="Eukaryota"/>
</dbReference>
<dbReference type="InParanoid" id="K3W764"/>
<feature type="region of interest" description="Disordered" evidence="1">
    <location>
        <begin position="1"/>
        <end position="25"/>
    </location>
</feature>
<evidence type="ECO:0000313" key="2">
    <source>
        <dbReference type="EnsemblProtists" id="PYU1_T000805"/>
    </source>
</evidence>
<evidence type="ECO:0000313" key="3">
    <source>
        <dbReference type="Proteomes" id="UP000019132"/>
    </source>
</evidence>
<dbReference type="EnsemblProtists" id="PYU1_T000805">
    <property type="protein sequence ID" value="PYU1_T000805"/>
    <property type="gene ID" value="PYU1_G000805"/>
</dbReference>
<dbReference type="OMA" id="LPNTWTF"/>
<reference evidence="3" key="1">
    <citation type="journal article" date="2010" name="Genome Biol.">
        <title>Genome sequence of the necrotrophic plant pathogen Pythium ultimum reveals original pathogenicity mechanisms and effector repertoire.</title>
        <authorList>
            <person name="Levesque C.A."/>
            <person name="Brouwer H."/>
            <person name="Cano L."/>
            <person name="Hamilton J.P."/>
            <person name="Holt C."/>
            <person name="Huitema E."/>
            <person name="Raffaele S."/>
            <person name="Robideau G.P."/>
            <person name="Thines M."/>
            <person name="Win J."/>
            <person name="Zerillo M.M."/>
            <person name="Beakes G.W."/>
            <person name="Boore J.L."/>
            <person name="Busam D."/>
            <person name="Dumas B."/>
            <person name="Ferriera S."/>
            <person name="Fuerstenberg S.I."/>
            <person name="Gachon C.M."/>
            <person name="Gaulin E."/>
            <person name="Govers F."/>
            <person name="Grenville-Briggs L."/>
            <person name="Horner N."/>
            <person name="Hostetler J."/>
            <person name="Jiang R.H."/>
            <person name="Johnson J."/>
            <person name="Krajaejun T."/>
            <person name="Lin H."/>
            <person name="Meijer H.J."/>
            <person name="Moore B."/>
            <person name="Morris P."/>
            <person name="Phuntmart V."/>
            <person name="Puiu D."/>
            <person name="Shetty J."/>
            <person name="Stajich J.E."/>
            <person name="Tripathy S."/>
            <person name="Wawra S."/>
            <person name="van West P."/>
            <person name="Whitty B.R."/>
            <person name="Coutinho P.M."/>
            <person name="Henrissat B."/>
            <person name="Martin F."/>
            <person name="Thomas P.D."/>
            <person name="Tyler B.M."/>
            <person name="De Vries R.P."/>
            <person name="Kamoun S."/>
            <person name="Yandell M."/>
            <person name="Tisserat N."/>
            <person name="Buell C.R."/>
        </authorList>
    </citation>
    <scope>NUCLEOTIDE SEQUENCE</scope>
    <source>
        <strain evidence="3">DAOM:BR144</strain>
    </source>
</reference>
<dbReference type="Proteomes" id="UP000019132">
    <property type="component" value="Unassembled WGS sequence"/>
</dbReference>
<reference evidence="3" key="2">
    <citation type="submission" date="2010-04" db="EMBL/GenBank/DDBJ databases">
        <authorList>
            <person name="Buell R."/>
            <person name="Hamilton J."/>
            <person name="Hostetler J."/>
        </authorList>
    </citation>
    <scope>NUCLEOTIDE SEQUENCE [LARGE SCALE GENOMIC DNA]</scope>
    <source>
        <strain evidence="3">DAOM:BR144</strain>
    </source>
</reference>
<protein>
    <submittedName>
        <fullName evidence="2">Uncharacterized protein</fullName>
    </submittedName>
</protein>
<dbReference type="HOGENOM" id="CLU_065300_0_0_1"/>
<accession>K3W764</accession>
<dbReference type="EMBL" id="GL376620">
    <property type="status" value="NOT_ANNOTATED_CDS"/>
    <property type="molecule type" value="Genomic_DNA"/>
</dbReference>
<sequence>MEPSLQQQQEMAPARGSVDALPAESTQKMIHTRSCNKREICSCFLRLQSAYFQKNLASKKKRIKAVVEEKDGAAVQAPSQADVEALAAKEMEAMAGAKTRRRTAVAVVKAEVQLTPPKKKKTAASRRPHYRVVTNLQLFDIEVKQMIAACLLPVDIAKLSMVSRTMKADMETVAERGTREFVSAPSRTEIILKDTKRSGESWARYLHLQMNCVYQILVYYTGYKTAQMRHEFAHWTFGVVSFDPNDPAQVILPNTWKFHQHEPWIRRRANGKGGEWLLKDSYKRGRASKAFGFQVKEWAMTLRPGSFVAVAYQNAGSEEPAWWEAQVWYAWRAKGQAVPVDVYDSEHDTTMQVHPDDLLEHFK</sequence>
<dbReference type="AlphaFoldDB" id="K3W764"/>
<organism evidence="2 3">
    <name type="scientific">Globisporangium ultimum (strain ATCC 200006 / CBS 805.95 / DAOM BR144)</name>
    <name type="common">Pythium ultimum</name>
    <dbReference type="NCBI Taxonomy" id="431595"/>
    <lineage>
        <taxon>Eukaryota</taxon>
        <taxon>Sar</taxon>
        <taxon>Stramenopiles</taxon>
        <taxon>Oomycota</taxon>
        <taxon>Peronosporomycetes</taxon>
        <taxon>Pythiales</taxon>
        <taxon>Pythiaceae</taxon>
        <taxon>Globisporangium</taxon>
    </lineage>
</organism>
<dbReference type="VEuPathDB" id="FungiDB:PYU1_G000805"/>
<evidence type="ECO:0000256" key="1">
    <source>
        <dbReference type="SAM" id="MobiDB-lite"/>
    </source>
</evidence>
<name>K3W764_GLOUD</name>
<keyword evidence="3" id="KW-1185">Reference proteome</keyword>
<feature type="compositionally biased region" description="Polar residues" evidence="1">
    <location>
        <begin position="1"/>
        <end position="10"/>
    </location>
</feature>
<reference evidence="2" key="3">
    <citation type="submission" date="2015-02" db="UniProtKB">
        <authorList>
            <consortium name="EnsemblProtists"/>
        </authorList>
    </citation>
    <scope>IDENTIFICATION</scope>
    <source>
        <strain evidence="2">DAOM BR144</strain>
    </source>
</reference>
<proteinExistence type="predicted"/>